<keyword evidence="1" id="KW-0472">Membrane</keyword>
<keyword evidence="1" id="KW-0812">Transmembrane</keyword>
<dbReference type="EMBL" id="LAZR01000902">
    <property type="protein sequence ID" value="KKN55054.1"/>
    <property type="molecule type" value="Genomic_DNA"/>
</dbReference>
<keyword evidence="1" id="KW-1133">Transmembrane helix</keyword>
<sequence>MKIIQVIIHFITSITLPSGMIGGLIFMYEGLPYAEVILGIGLISAPIWVANVKSLRSQDDRISL</sequence>
<feature type="transmembrane region" description="Helical" evidence="1">
    <location>
        <begin position="33"/>
        <end position="52"/>
    </location>
</feature>
<organism evidence="2">
    <name type="scientific">marine sediment metagenome</name>
    <dbReference type="NCBI Taxonomy" id="412755"/>
    <lineage>
        <taxon>unclassified sequences</taxon>
        <taxon>metagenomes</taxon>
        <taxon>ecological metagenomes</taxon>
    </lineage>
</organism>
<dbReference type="AlphaFoldDB" id="A0A0F9RJX4"/>
<comment type="caution">
    <text evidence="2">The sequence shown here is derived from an EMBL/GenBank/DDBJ whole genome shotgun (WGS) entry which is preliminary data.</text>
</comment>
<evidence type="ECO:0000256" key="1">
    <source>
        <dbReference type="SAM" id="Phobius"/>
    </source>
</evidence>
<protein>
    <submittedName>
        <fullName evidence="2">Uncharacterized protein</fullName>
    </submittedName>
</protein>
<gene>
    <name evidence="2" type="ORF">LCGC14_0586550</name>
</gene>
<feature type="transmembrane region" description="Helical" evidence="1">
    <location>
        <begin position="7"/>
        <end position="27"/>
    </location>
</feature>
<evidence type="ECO:0000313" key="2">
    <source>
        <dbReference type="EMBL" id="KKN55054.1"/>
    </source>
</evidence>
<name>A0A0F9RJX4_9ZZZZ</name>
<proteinExistence type="predicted"/>
<accession>A0A0F9RJX4</accession>
<reference evidence="2" key="1">
    <citation type="journal article" date="2015" name="Nature">
        <title>Complex archaea that bridge the gap between prokaryotes and eukaryotes.</title>
        <authorList>
            <person name="Spang A."/>
            <person name="Saw J.H."/>
            <person name="Jorgensen S.L."/>
            <person name="Zaremba-Niedzwiedzka K."/>
            <person name="Martijn J."/>
            <person name="Lind A.E."/>
            <person name="van Eijk R."/>
            <person name="Schleper C."/>
            <person name="Guy L."/>
            <person name="Ettema T.J."/>
        </authorList>
    </citation>
    <scope>NUCLEOTIDE SEQUENCE</scope>
</reference>